<evidence type="ECO:0000313" key="8">
    <source>
        <dbReference type="Proteomes" id="UP000255207"/>
    </source>
</evidence>
<dbReference type="Gene3D" id="1.10.10.10">
    <property type="entry name" value="Winged helix-like DNA-binding domain superfamily/Winged helix DNA-binding domain"/>
    <property type="match status" value="1"/>
</dbReference>
<dbReference type="GO" id="GO:0005829">
    <property type="term" value="C:cytosol"/>
    <property type="evidence" value="ECO:0007669"/>
    <property type="project" value="TreeGrafter"/>
</dbReference>
<feature type="domain" description="HTH lysR-type" evidence="6">
    <location>
        <begin position="14"/>
        <end position="71"/>
    </location>
</feature>
<dbReference type="Pfam" id="PF00126">
    <property type="entry name" value="HTH_1"/>
    <property type="match status" value="1"/>
</dbReference>
<dbReference type="EMBL" id="QQTP01000001">
    <property type="protein sequence ID" value="RDJ29192.1"/>
    <property type="molecule type" value="Genomic_DNA"/>
</dbReference>
<evidence type="ECO:0000259" key="6">
    <source>
        <dbReference type="PROSITE" id="PS50931"/>
    </source>
</evidence>
<dbReference type="FunFam" id="1.10.10.10:FF:000001">
    <property type="entry name" value="LysR family transcriptional regulator"/>
    <property type="match status" value="1"/>
</dbReference>
<reference evidence="8" key="1">
    <citation type="submission" date="2018-07" db="EMBL/GenBank/DDBJ databases">
        <authorList>
            <person name="Safronova V.I."/>
            <person name="Chirak E.R."/>
            <person name="Sazanova A.L."/>
        </authorList>
    </citation>
    <scope>NUCLEOTIDE SEQUENCE [LARGE SCALE GENOMIC DNA]</scope>
    <source>
        <strain evidence="8">RCAM04685</strain>
    </source>
</reference>
<gene>
    <name evidence="7" type="ORF">DWE98_01035</name>
</gene>
<evidence type="ECO:0000256" key="5">
    <source>
        <dbReference type="SAM" id="Coils"/>
    </source>
</evidence>
<dbReference type="Pfam" id="PF03466">
    <property type="entry name" value="LysR_substrate"/>
    <property type="match status" value="1"/>
</dbReference>
<keyword evidence="5" id="KW-0175">Coiled coil</keyword>
<dbReference type="PROSITE" id="PS50931">
    <property type="entry name" value="HTH_LYSR"/>
    <property type="match status" value="1"/>
</dbReference>
<dbReference type="Proteomes" id="UP000255207">
    <property type="component" value="Unassembled WGS sequence"/>
</dbReference>
<evidence type="ECO:0000256" key="3">
    <source>
        <dbReference type="ARBA" id="ARBA00023125"/>
    </source>
</evidence>
<evidence type="ECO:0000256" key="4">
    <source>
        <dbReference type="ARBA" id="ARBA00023163"/>
    </source>
</evidence>
<accession>A0A370LB45</accession>
<dbReference type="GO" id="GO:0003700">
    <property type="term" value="F:DNA-binding transcription factor activity"/>
    <property type="evidence" value="ECO:0007669"/>
    <property type="project" value="InterPro"/>
</dbReference>
<name>A0A370LB45_9HYPH</name>
<dbReference type="OrthoDB" id="5297263at2"/>
<evidence type="ECO:0000256" key="1">
    <source>
        <dbReference type="ARBA" id="ARBA00009437"/>
    </source>
</evidence>
<dbReference type="SUPFAM" id="SSF46785">
    <property type="entry name" value="Winged helix' DNA-binding domain"/>
    <property type="match status" value="1"/>
</dbReference>
<keyword evidence="2" id="KW-0805">Transcription regulation</keyword>
<comment type="caution">
    <text evidence="7">The sequence shown here is derived from an EMBL/GenBank/DDBJ whole genome shotgun (WGS) entry which is preliminary data.</text>
</comment>
<dbReference type="InterPro" id="IPR005119">
    <property type="entry name" value="LysR_subst-bd"/>
</dbReference>
<dbReference type="InterPro" id="IPR036388">
    <property type="entry name" value="WH-like_DNA-bd_sf"/>
</dbReference>
<dbReference type="InterPro" id="IPR000847">
    <property type="entry name" value="LysR_HTH_N"/>
</dbReference>
<keyword evidence="4" id="KW-0804">Transcription</keyword>
<keyword evidence="3" id="KW-0238">DNA-binding</keyword>
<proteinExistence type="inferred from homology"/>
<dbReference type="SUPFAM" id="SSF53850">
    <property type="entry name" value="Periplasmic binding protein-like II"/>
    <property type="match status" value="1"/>
</dbReference>
<comment type="similarity">
    <text evidence="1">Belongs to the LysR transcriptional regulatory family.</text>
</comment>
<dbReference type="GO" id="GO:0003677">
    <property type="term" value="F:DNA binding"/>
    <property type="evidence" value="ECO:0007669"/>
    <property type="project" value="UniProtKB-KW"/>
</dbReference>
<feature type="coiled-coil region" evidence="5">
    <location>
        <begin position="35"/>
        <end position="62"/>
    </location>
</feature>
<evidence type="ECO:0000256" key="2">
    <source>
        <dbReference type="ARBA" id="ARBA00023015"/>
    </source>
</evidence>
<dbReference type="Gene3D" id="3.40.190.290">
    <property type="match status" value="1"/>
</dbReference>
<dbReference type="InterPro" id="IPR050950">
    <property type="entry name" value="HTH-type_LysR_regulators"/>
</dbReference>
<dbReference type="InterPro" id="IPR036390">
    <property type="entry name" value="WH_DNA-bd_sf"/>
</dbReference>
<sequence length="331" mass="35568">MRAGGSKAASKVPMQSSGLRYFLEVARTGSVSAAAQRLRVAASAVSRQVANLEKELDSALFERRSRGMVLTQAGQTLAAYAQRVALESEQIVSEIRELNSSGKGLIRLGVTEGFAVSLMPEVIHAFRQLHPEAVFDLKVMSPQVVTEHVRTGAIDIGATFSLQADRGVTVNWQQAVPTYAFVARNHPLLAREQIQIEEIFSYPICTLDGEATVSKIMNIYCSGRGLPLEPVLTSTNVTSLLHFCELGGAVMFASAISFGALVRNGSIVALPLKEADMPSRSLQVQTMSGRVLPRLVTSFIAALSRQLEGFDTVAATTVPRRPTAPAEAVQA</sequence>
<organism evidence="7 8">
    <name type="scientific">Bosea caraganae</name>
    <dbReference type="NCBI Taxonomy" id="2763117"/>
    <lineage>
        <taxon>Bacteria</taxon>
        <taxon>Pseudomonadati</taxon>
        <taxon>Pseudomonadota</taxon>
        <taxon>Alphaproteobacteria</taxon>
        <taxon>Hyphomicrobiales</taxon>
        <taxon>Boseaceae</taxon>
        <taxon>Bosea</taxon>
    </lineage>
</organism>
<dbReference type="PANTHER" id="PTHR30419">
    <property type="entry name" value="HTH-TYPE TRANSCRIPTIONAL REGULATOR YBHD"/>
    <property type="match status" value="1"/>
</dbReference>
<evidence type="ECO:0000313" key="7">
    <source>
        <dbReference type="EMBL" id="RDJ29192.1"/>
    </source>
</evidence>
<dbReference type="AlphaFoldDB" id="A0A370LB45"/>
<keyword evidence="8" id="KW-1185">Reference proteome</keyword>
<protein>
    <submittedName>
        <fullName evidence="7">LysR family transcriptional regulator</fullName>
    </submittedName>
</protein>